<evidence type="ECO:0000256" key="6">
    <source>
        <dbReference type="SAM" id="Phobius"/>
    </source>
</evidence>
<dbReference type="EMBL" id="JAHESD010000091">
    <property type="protein sequence ID" value="MBT1706222.1"/>
    <property type="molecule type" value="Genomic_DNA"/>
</dbReference>
<feature type="coiled-coil region" evidence="5">
    <location>
        <begin position="125"/>
        <end position="190"/>
    </location>
</feature>
<dbReference type="Gene3D" id="1.10.287.470">
    <property type="entry name" value="Helix hairpin bin"/>
    <property type="match status" value="1"/>
</dbReference>
<keyword evidence="5" id="KW-0175">Coiled coil</keyword>
<proteinExistence type="predicted"/>
<accession>A0ABS5VZE5</accession>
<feature type="domain" description="p-hydroxybenzoic acid efflux pump subunit AaeA-like beta-barrel" evidence="8">
    <location>
        <begin position="267"/>
        <end position="357"/>
    </location>
</feature>
<evidence type="ECO:0000313" key="10">
    <source>
        <dbReference type="Proteomes" id="UP000772618"/>
    </source>
</evidence>
<organism evidence="9 10">
    <name type="scientific">Chryseosolibacter indicus</name>
    <dbReference type="NCBI Taxonomy" id="2782351"/>
    <lineage>
        <taxon>Bacteria</taxon>
        <taxon>Pseudomonadati</taxon>
        <taxon>Bacteroidota</taxon>
        <taxon>Cytophagia</taxon>
        <taxon>Cytophagales</taxon>
        <taxon>Chryseotaleaceae</taxon>
        <taxon>Chryseosolibacter</taxon>
    </lineage>
</organism>
<dbReference type="Gene3D" id="2.40.30.170">
    <property type="match status" value="1"/>
</dbReference>
<dbReference type="PRINTS" id="PR01490">
    <property type="entry name" value="RTXTOXIND"/>
</dbReference>
<dbReference type="SUPFAM" id="SSF111369">
    <property type="entry name" value="HlyD-like secretion proteins"/>
    <property type="match status" value="3"/>
</dbReference>
<name>A0ABS5VZE5_9BACT</name>
<dbReference type="InterPro" id="IPR058625">
    <property type="entry name" value="MdtA-like_BSH"/>
</dbReference>
<dbReference type="Pfam" id="PF25917">
    <property type="entry name" value="BSH_RND"/>
    <property type="match status" value="1"/>
</dbReference>
<dbReference type="Gene3D" id="2.40.50.100">
    <property type="match status" value="1"/>
</dbReference>
<gene>
    <name evidence="9" type="ORF">KK060_23240</name>
</gene>
<keyword evidence="10" id="KW-1185">Reference proteome</keyword>
<dbReference type="RefSeq" id="WP_254157343.1">
    <property type="nucleotide sequence ID" value="NZ_JAHESD010000091.1"/>
</dbReference>
<feature type="transmembrane region" description="Helical" evidence="6">
    <location>
        <begin position="12"/>
        <end position="33"/>
    </location>
</feature>
<sequence length="359" mass="39590">MEKEKKQKKNKVFATVLIVIVSVGLIFGVYKYIHGQNHEETDDAQVEANISPIIPKVSGYVTKVLVEDNQTVKAGDTLVVLDDRDLAIKVLQAESALETAKANVSSSGAGYETAQQTALSSSFNAQAAEGNIELARVRLRRAESDFKRYEELLKTNSITRQQYEQAEAERDAAAKQLEVAERQREALLRESSARRSQSTVSQRNISLAQTVVKEREADLAFAKLQLSYAYIISPANGVISRKNIQVGQLVQAGQSLFALVDERDKWVVANFKETQLEKMKAGQKVEISVDAFPDETFTGKIESISPATGAKFSLLPPDNASGNFVKVVQRVPVKIVLEKTVHNNSLRAGMNVMVDVHLN</sequence>
<keyword evidence="3 6" id="KW-1133">Transmembrane helix</keyword>
<reference evidence="9 10" key="1">
    <citation type="submission" date="2021-05" db="EMBL/GenBank/DDBJ databases">
        <title>A Polyphasic approach of four new species of the genus Ohtaekwangia: Ohtaekwangia histidinii sp. nov., Ohtaekwangia cretensis sp. nov., Ohtaekwangia indiensis sp. nov., Ohtaekwangia reichenbachii sp. nov. from diverse environment.</title>
        <authorList>
            <person name="Octaviana S."/>
        </authorList>
    </citation>
    <scope>NUCLEOTIDE SEQUENCE [LARGE SCALE GENOMIC DNA]</scope>
    <source>
        <strain evidence="9 10">PWU20</strain>
    </source>
</reference>
<keyword evidence="2 6" id="KW-0812">Transmembrane</keyword>
<feature type="domain" description="Multidrug resistance protein MdtA-like barrel-sandwich hybrid" evidence="7">
    <location>
        <begin position="53"/>
        <end position="261"/>
    </location>
</feature>
<evidence type="ECO:0000313" key="9">
    <source>
        <dbReference type="EMBL" id="MBT1706222.1"/>
    </source>
</evidence>
<dbReference type="Proteomes" id="UP000772618">
    <property type="component" value="Unassembled WGS sequence"/>
</dbReference>
<dbReference type="PANTHER" id="PTHR30386:SF26">
    <property type="entry name" value="TRANSPORT PROTEIN COMB"/>
    <property type="match status" value="1"/>
</dbReference>
<dbReference type="PANTHER" id="PTHR30386">
    <property type="entry name" value="MEMBRANE FUSION SUBUNIT OF EMRAB-TOLC MULTIDRUG EFFLUX PUMP"/>
    <property type="match status" value="1"/>
</dbReference>
<protein>
    <submittedName>
        <fullName evidence="9">HlyD family secretion protein</fullName>
    </submittedName>
</protein>
<evidence type="ECO:0000256" key="2">
    <source>
        <dbReference type="ARBA" id="ARBA00022692"/>
    </source>
</evidence>
<evidence type="ECO:0000256" key="5">
    <source>
        <dbReference type="SAM" id="Coils"/>
    </source>
</evidence>
<evidence type="ECO:0000256" key="1">
    <source>
        <dbReference type="ARBA" id="ARBA00004167"/>
    </source>
</evidence>
<evidence type="ECO:0000256" key="4">
    <source>
        <dbReference type="ARBA" id="ARBA00023136"/>
    </source>
</evidence>
<evidence type="ECO:0000256" key="3">
    <source>
        <dbReference type="ARBA" id="ARBA00022989"/>
    </source>
</evidence>
<dbReference type="InterPro" id="IPR058634">
    <property type="entry name" value="AaeA-lik-b-barrel"/>
</dbReference>
<dbReference type="Pfam" id="PF25963">
    <property type="entry name" value="Beta-barrel_AAEA"/>
    <property type="match status" value="1"/>
</dbReference>
<comment type="subcellular location">
    <subcellularLocation>
        <location evidence="1">Membrane</location>
        <topology evidence="1">Single-pass membrane protein</topology>
    </subcellularLocation>
</comment>
<dbReference type="InterPro" id="IPR050739">
    <property type="entry name" value="MFP"/>
</dbReference>
<keyword evidence="4 6" id="KW-0472">Membrane</keyword>
<evidence type="ECO:0000259" key="7">
    <source>
        <dbReference type="Pfam" id="PF25917"/>
    </source>
</evidence>
<comment type="caution">
    <text evidence="9">The sequence shown here is derived from an EMBL/GenBank/DDBJ whole genome shotgun (WGS) entry which is preliminary data.</text>
</comment>
<evidence type="ECO:0000259" key="8">
    <source>
        <dbReference type="Pfam" id="PF25963"/>
    </source>
</evidence>